<dbReference type="GO" id="GO:0016746">
    <property type="term" value="F:acyltransferase activity"/>
    <property type="evidence" value="ECO:0007669"/>
    <property type="project" value="UniProtKB-KW"/>
</dbReference>
<evidence type="ECO:0000259" key="3">
    <source>
        <dbReference type="Pfam" id="PF00755"/>
    </source>
</evidence>
<keyword evidence="2" id="KW-1133">Transmembrane helix</keyword>
<evidence type="ECO:0000256" key="1">
    <source>
        <dbReference type="ARBA" id="ARBA00023315"/>
    </source>
</evidence>
<dbReference type="EMBL" id="OC873957">
    <property type="protein sequence ID" value="CAD7637155.1"/>
    <property type="molecule type" value="Genomic_DNA"/>
</dbReference>
<proteinExistence type="predicted"/>
<dbReference type="PANTHER" id="PTHR22589">
    <property type="entry name" value="CARNITINE O-ACYLTRANSFERASE"/>
    <property type="match status" value="1"/>
</dbReference>
<evidence type="ECO:0000313" key="5">
    <source>
        <dbReference type="Proteomes" id="UP000759131"/>
    </source>
</evidence>
<evidence type="ECO:0000313" key="4">
    <source>
        <dbReference type="EMBL" id="CAD7637155.1"/>
    </source>
</evidence>
<dbReference type="EMBL" id="CAJPIZ010019382">
    <property type="protein sequence ID" value="CAG2116919.1"/>
    <property type="molecule type" value="Genomic_DNA"/>
</dbReference>
<keyword evidence="1" id="KW-0012">Acyltransferase</keyword>
<feature type="transmembrane region" description="Helical" evidence="2">
    <location>
        <begin position="51"/>
        <end position="71"/>
    </location>
</feature>
<dbReference type="Pfam" id="PF00755">
    <property type="entry name" value="Carn_acyltransf"/>
    <property type="match status" value="1"/>
</dbReference>
<dbReference type="SUPFAM" id="SSF52777">
    <property type="entry name" value="CoA-dependent acyltransferases"/>
    <property type="match status" value="1"/>
</dbReference>
<dbReference type="Gene3D" id="3.30.559.70">
    <property type="entry name" value="Choline/Carnitine o-acyltransferase, domain 2"/>
    <property type="match status" value="1"/>
</dbReference>
<dbReference type="InterPro" id="IPR039551">
    <property type="entry name" value="Cho/carn_acyl_trans"/>
</dbReference>
<keyword evidence="1" id="KW-0808">Transferase</keyword>
<keyword evidence="2" id="KW-0472">Membrane</keyword>
<dbReference type="OrthoDB" id="6332642at2759"/>
<dbReference type="PANTHER" id="PTHR22589:SF112">
    <property type="entry name" value="CHOLINE_CARNITINE ACYLTRANSFERASE DOMAIN-CONTAINING PROTEIN"/>
    <property type="match status" value="1"/>
</dbReference>
<reference evidence="4" key="1">
    <citation type="submission" date="2020-11" db="EMBL/GenBank/DDBJ databases">
        <authorList>
            <person name="Tran Van P."/>
        </authorList>
    </citation>
    <scope>NUCLEOTIDE SEQUENCE</scope>
</reference>
<feature type="domain" description="Choline/carnitine acyltransferase" evidence="3">
    <location>
        <begin position="213"/>
        <end position="347"/>
    </location>
</feature>
<organism evidence="4">
    <name type="scientific">Medioppia subpectinata</name>
    <dbReference type="NCBI Taxonomy" id="1979941"/>
    <lineage>
        <taxon>Eukaryota</taxon>
        <taxon>Metazoa</taxon>
        <taxon>Ecdysozoa</taxon>
        <taxon>Arthropoda</taxon>
        <taxon>Chelicerata</taxon>
        <taxon>Arachnida</taxon>
        <taxon>Acari</taxon>
        <taxon>Acariformes</taxon>
        <taxon>Sarcoptiformes</taxon>
        <taxon>Oribatida</taxon>
        <taxon>Brachypylina</taxon>
        <taxon>Oppioidea</taxon>
        <taxon>Oppiidae</taxon>
        <taxon>Medioppia</taxon>
    </lineage>
</organism>
<name>A0A7R9L8T8_9ACAR</name>
<evidence type="ECO:0000256" key="2">
    <source>
        <dbReference type="SAM" id="Phobius"/>
    </source>
</evidence>
<dbReference type="InterPro" id="IPR042231">
    <property type="entry name" value="Cho/carn_acyl_trans_2"/>
</dbReference>
<sequence length="348" mass="40345">MAEARSAVSEPMVAKVVDRESTPHWDVIAKAWIKGGRRKYYRTRNSIRNGMWPTSMSNLCVICSAFFLLMICEPSITKFLTDRLWRFGFQIYIVSSLPLVLRAVIISSICGFSFILIALILRQYSIRLLLSYRGWMNQISSRSRPKKVILWGIFLRLVSGYQPSLYSFQRSLPRMPVPSLRDTIHKLFESLKPVCTEEELIVLKKQSKSYWRATDRPAARAASLATNILKFKRLIDREELPPLLLRNTIPICMSQYERLFSTTRIPGEEMDELIHYDTKRSKHIVVVCKGVYYRVDVFDSKSQQISSRNLEQKIEWIIKDATEHELTLTPEEKSVAALTAIDRSEWAV</sequence>
<dbReference type="InterPro" id="IPR000542">
    <property type="entry name" value="Carn_acyl_trans"/>
</dbReference>
<feature type="non-terminal residue" evidence="4">
    <location>
        <position position="1"/>
    </location>
</feature>
<dbReference type="AlphaFoldDB" id="A0A7R9L8T8"/>
<gene>
    <name evidence="4" type="ORF">OSB1V03_LOCUS16874</name>
</gene>
<accession>A0A7R9L8T8</accession>
<dbReference type="Proteomes" id="UP000759131">
    <property type="component" value="Unassembled WGS sequence"/>
</dbReference>
<feature type="transmembrane region" description="Helical" evidence="2">
    <location>
        <begin position="91"/>
        <end position="121"/>
    </location>
</feature>
<keyword evidence="5" id="KW-1185">Reference proteome</keyword>
<keyword evidence="2" id="KW-0812">Transmembrane</keyword>
<protein>
    <recommendedName>
        <fullName evidence="3">Choline/carnitine acyltransferase domain-containing protein</fullName>
    </recommendedName>
</protein>